<reference evidence="4 5" key="1">
    <citation type="submission" date="2020-07" db="EMBL/GenBank/DDBJ databases">
        <title>Sequencing the genomes of 1000 actinobacteria strains.</title>
        <authorList>
            <person name="Klenk H.-P."/>
        </authorList>
    </citation>
    <scope>NUCLEOTIDE SEQUENCE [LARGE SCALE GENOMIC DNA]</scope>
    <source>
        <strain evidence="4 5">DSM 44121</strain>
    </source>
</reference>
<comment type="caution">
    <text evidence="4">The sequence shown here is derived from an EMBL/GenBank/DDBJ whole genome shotgun (WGS) entry which is preliminary data.</text>
</comment>
<dbReference type="CDD" id="cd14814">
    <property type="entry name" value="Peptidase_M15"/>
    <property type="match status" value="1"/>
</dbReference>
<feature type="region of interest" description="Disordered" evidence="1">
    <location>
        <begin position="437"/>
        <end position="534"/>
    </location>
</feature>
<feature type="compositionally biased region" description="Low complexity" evidence="1">
    <location>
        <begin position="520"/>
        <end position="534"/>
    </location>
</feature>
<sequence>MTEEPNGAGSSGAGSSGPGSGGAAFFRDRRGPVRRAMTSRRTRNAWTGAVALAMTGGVLVSASASVPTSYPLPDGAAASAAPHARVLAHPAAASGADSPGAGTGAGVAAAEGVTVSQVLAVLDRAELTLRQSSSPSPGIAQAAAELGMLWTTYQAQQLALAEADRPLRVESAPTAGEAMAPDPADDVVQAAPVSRTVTAALRQSPAPKWDWPDDAPLPRTVSRDVEAVPESATGYVTFDEVAVAAIRLANLLDPSSPTALIDALPSTGPSLRQNLLETVAAYGGSTVGYANGRIPADVLCPLPFAPGHLLRCDAAERLTALSERFEEEFGYPIPLTDSYRSYAMQVAVKGTKPHLAAFPGTSNHGWGLAVDLGNPIAGGSSDEYVWLRLHAPDYGWDNPSWAQLGGAKPEPWHFEFFAAGSIPNRAIDPADVGTWTDSVGSDAASRPAGKSSSAAHPASDGSAGSGGKSSGSSGSEAGSGGSGAGGGSSAPEGTAPAKPEQPTPSEPEPSEPPAEEEPETPAGSGLVEDVVGGTVGLVGETVEGVVGGVVGGLLGGSSTNGAANQGG</sequence>
<evidence type="ECO:0000259" key="3">
    <source>
        <dbReference type="Pfam" id="PF02557"/>
    </source>
</evidence>
<dbReference type="Gene3D" id="3.30.1380.10">
    <property type="match status" value="1"/>
</dbReference>
<dbReference type="RefSeq" id="WP_182613962.1">
    <property type="nucleotide sequence ID" value="NZ_BAAATF010000001.1"/>
</dbReference>
<dbReference type="Pfam" id="PF02557">
    <property type="entry name" value="VanY"/>
    <property type="match status" value="1"/>
</dbReference>
<feature type="transmembrane region" description="Helical" evidence="2">
    <location>
        <begin position="44"/>
        <end position="64"/>
    </location>
</feature>
<keyword evidence="2" id="KW-0812">Transmembrane</keyword>
<evidence type="ECO:0000313" key="5">
    <source>
        <dbReference type="Proteomes" id="UP000540568"/>
    </source>
</evidence>
<evidence type="ECO:0000256" key="2">
    <source>
        <dbReference type="SAM" id="Phobius"/>
    </source>
</evidence>
<feature type="domain" description="D-alanyl-D-alanine carboxypeptidase-like core" evidence="3">
    <location>
        <begin position="308"/>
        <end position="418"/>
    </location>
</feature>
<keyword evidence="2" id="KW-0472">Membrane</keyword>
<keyword evidence="5" id="KW-1185">Reference proteome</keyword>
<feature type="compositionally biased region" description="Pro residues" evidence="1">
    <location>
        <begin position="499"/>
        <end position="512"/>
    </location>
</feature>
<dbReference type="InterPro" id="IPR003709">
    <property type="entry name" value="VanY-like_core_dom"/>
</dbReference>
<dbReference type="SUPFAM" id="SSF55166">
    <property type="entry name" value="Hedgehog/DD-peptidase"/>
    <property type="match status" value="1"/>
</dbReference>
<protein>
    <recommendedName>
        <fullName evidence="3">D-alanyl-D-alanine carboxypeptidase-like core domain-containing protein</fullName>
    </recommendedName>
</protein>
<dbReference type="AlphaFoldDB" id="A0A7W3J4K3"/>
<dbReference type="InterPro" id="IPR009045">
    <property type="entry name" value="Zn_M74/Hedgehog-like"/>
</dbReference>
<evidence type="ECO:0000256" key="1">
    <source>
        <dbReference type="SAM" id="MobiDB-lite"/>
    </source>
</evidence>
<dbReference type="GO" id="GO:0006508">
    <property type="term" value="P:proteolysis"/>
    <property type="evidence" value="ECO:0007669"/>
    <property type="project" value="InterPro"/>
</dbReference>
<feature type="compositionally biased region" description="Gly residues" evidence="1">
    <location>
        <begin position="9"/>
        <end position="22"/>
    </location>
</feature>
<proteinExistence type="predicted"/>
<gene>
    <name evidence="4" type="ORF">FHX71_000134</name>
</gene>
<evidence type="ECO:0000313" key="4">
    <source>
        <dbReference type="EMBL" id="MBA8806192.1"/>
    </source>
</evidence>
<feature type="region of interest" description="Disordered" evidence="1">
    <location>
        <begin position="1"/>
        <end position="42"/>
    </location>
</feature>
<organism evidence="4 5">
    <name type="scientific">Promicromonospora sukumoe</name>
    <dbReference type="NCBI Taxonomy" id="88382"/>
    <lineage>
        <taxon>Bacteria</taxon>
        <taxon>Bacillati</taxon>
        <taxon>Actinomycetota</taxon>
        <taxon>Actinomycetes</taxon>
        <taxon>Micrococcales</taxon>
        <taxon>Promicromonosporaceae</taxon>
        <taxon>Promicromonospora</taxon>
    </lineage>
</organism>
<dbReference type="GO" id="GO:0008233">
    <property type="term" value="F:peptidase activity"/>
    <property type="evidence" value="ECO:0007669"/>
    <property type="project" value="InterPro"/>
</dbReference>
<dbReference type="EMBL" id="JACGWV010000001">
    <property type="protein sequence ID" value="MBA8806192.1"/>
    <property type="molecule type" value="Genomic_DNA"/>
</dbReference>
<feature type="compositionally biased region" description="Low complexity" evidence="1">
    <location>
        <begin position="451"/>
        <end position="462"/>
    </location>
</feature>
<feature type="compositionally biased region" description="Gly residues" evidence="1">
    <location>
        <begin position="477"/>
        <end position="488"/>
    </location>
</feature>
<accession>A0A7W3J4K3</accession>
<dbReference type="Proteomes" id="UP000540568">
    <property type="component" value="Unassembled WGS sequence"/>
</dbReference>
<name>A0A7W3J4K3_9MICO</name>
<keyword evidence="2" id="KW-1133">Transmembrane helix</keyword>